<organism evidence="1 2">
    <name type="scientific">Mycobacterium phage RidgeCB</name>
    <dbReference type="NCBI Taxonomy" id="1071506"/>
    <lineage>
        <taxon>Viruses</taxon>
        <taxon>Duplodnaviria</taxon>
        <taxon>Heunggongvirae</taxon>
        <taxon>Uroviricota</taxon>
        <taxon>Caudoviricetes</taxon>
        <taxon>Fromanvirus</taxon>
        <taxon>Fromanvirus ridgecb</taxon>
    </lineage>
</organism>
<dbReference type="RefSeq" id="YP_009014245.1">
    <property type="nucleotide sequence ID" value="NC_023710.1"/>
</dbReference>
<proteinExistence type="predicted"/>
<accession>G1JTX7</accession>
<keyword evidence="2" id="KW-1185">Reference proteome</keyword>
<dbReference type="EMBL" id="JN398369">
    <property type="protein sequence ID" value="AEL20151.1"/>
    <property type="molecule type" value="Genomic_DNA"/>
</dbReference>
<name>G1JTX7_9CAUD</name>
<evidence type="ECO:0000313" key="2">
    <source>
        <dbReference type="Proteomes" id="UP000008905"/>
    </source>
</evidence>
<gene>
    <name evidence="1" type="primary">77</name>
    <name evidence="1" type="ORF">RIDGECB_77</name>
</gene>
<dbReference type="GeneID" id="18562078"/>
<reference evidence="1 2" key="1">
    <citation type="journal article" date="2012" name="J. Virol.">
        <title>Complete Genome Sequences of 138 Mycobacteriophages.</title>
        <authorList>
            <consortium name="the Science Education Alliance Phage Hunters Advancing Genomics and Evolutionary Science Program"/>
            <consortium name="the KwaZulu-Natal Research Institute for Tuberculosis and HIV Mycobacterial Genetics Course Students"/>
            <consortium name="the Phage Hunters Integrating Research and Education Program"/>
            <person name="Hatfull G.F."/>
        </authorList>
    </citation>
    <scope>NUCLEOTIDE SEQUENCE [LARGE SCALE GENOMIC DNA]</scope>
</reference>
<evidence type="ECO:0000313" key="1">
    <source>
        <dbReference type="EMBL" id="AEL20151.1"/>
    </source>
</evidence>
<protein>
    <submittedName>
        <fullName evidence="1">Uncharacterized protein</fullName>
    </submittedName>
</protein>
<dbReference type="KEGG" id="vg:18562078"/>
<sequence>MNEAARIIEELKSKLPQYQNARLTEEGVWIGSQFIPSAWLEGDPAIQSEYGRFHRLVLTVFVDGISIDGNAHFKAVNS</sequence>
<dbReference type="Proteomes" id="UP000008905">
    <property type="component" value="Segment"/>
</dbReference>
<dbReference type="OrthoDB" id="19880at10239"/>